<evidence type="ECO:0000256" key="1">
    <source>
        <dbReference type="ARBA" id="ARBA00004533"/>
    </source>
</evidence>
<feature type="topological domain" description="Extracellular" evidence="13">
    <location>
        <begin position="30"/>
        <end position="160"/>
    </location>
</feature>
<dbReference type="AlphaFoldDB" id="A0A1E7Q7T4"/>
<evidence type="ECO:0000256" key="2">
    <source>
        <dbReference type="ARBA" id="ARBA00022475"/>
    </source>
</evidence>
<evidence type="ECO:0000256" key="10">
    <source>
        <dbReference type="ARBA" id="ARBA00023004"/>
    </source>
</evidence>
<dbReference type="STRING" id="1628148.BI198_12250"/>
<keyword evidence="3" id="KW-0997">Cell inner membrane</keyword>
<dbReference type="Gene3D" id="2.40.50.140">
    <property type="entry name" value="Nucleic acid-binding proteins"/>
    <property type="match status" value="1"/>
</dbReference>
<gene>
    <name evidence="13" type="primary">ccmE</name>
    <name evidence="13" type="synonym">cycJ</name>
    <name evidence="15" type="ORF">BI198_12250</name>
</gene>
<dbReference type="EMBL" id="MKEK01000001">
    <property type="protein sequence ID" value="OEY70252.1"/>
    <property type="molecule type" value="Genomic_DNA"/>
</dbReference>
<organism evidence="15 16">
    <name type="scientific">Rheinheimera salexigens</name>
    <dbReference type="NCBI Taxonomy" id="1628148"/>
    <lineage>
        <taxon>Bacteria</taxon>
        <taxon>Pseudomonadati</taxon>
        <taxon>Pseudomonadota</taxon>
        <taxon>Gammaproteobacteria</taxon>
        <taxon>Chromatiales</taxon>
        <taxon>Chromatiaceae</taxon>
        <taxon>Rheinheimera</taxon>
    </lineage>
</organism>
<evidence type="ECO:0000256" key="11">
    <source>
        <dbReference type="ARBA" id="ARBA00023136"/>
    </source>
</evidence>
<dbReference type="NCBIfam" id="NF009729">
    <property type="entry name" value="PRK13254.1-3"/>
    <property type="match status" value="1"/>
</dbReference>
<keyword evidence="5 13" id="KW-0812">Transmembrane</keyword>
<dbReference type="HAMAP" id="MF_01959">
    <property type="entry name" value="CcmE"/>
    <property type="match status" value="1"/>
</dbReference>
<evidence type="ECO:0000256" key="7">
    <source>
        <dbReference type="ARBA" id="ARBA00022748"/>
    </source>
</evidence>
<dbReference type="PANTHER" id="PTHR34128">
    <property type="entry name" value="CYTOCHROME C-TYPE BIOGENESIS PROTEIN CCME HOMOLOG, MITOCHONDRIAL"/>
    <property type="match status" value="1"/>
</dbReference>
<accession>A0A1E7Q7T4</accession>
<evidence type="ECO:0000313" key="15">
    <source>
        <dbReference type="EMBL" id="OEY70252.1"/>
    </source>
</evidence>
<dbReference type="InterPro" id="IPR036127">
    <property type="entry name" value="CcmE-like_sf"/>
</dbReference>
<evidence type="ECO:0000256" key="13">
    <source>
        <dbReference type="HAMAP-Rule" id="MF_01959"/>
    </source>
</evidence>
<dbReference type="GO" id="GO:0005886">
    <property type="term" value="C:plasma membrane"/>
    <property type="evidence" value="ECO:0007669"/>
    <property type="project" value="UniProtKB-SubCell"/>
</dbReference>
<dbReference type="FunFam" id="2.40.50.140:FF:000104">
    <property type="entry name" value="Cytochrome c-type biogenesis protein CcmE"/>
    <property type="match status" value="1"/>
</dbReference>
<keyword evidence="11 13" id="KW-0472">Membrane</keyword>
<feature type="topological domain" description="Cytoplasmic" evidence="13">
    <location>
        <begin position="1"/>
        <end position="8"/>
    </location>
</feature>
<comment type="function">
    <text evidence="12 13">Heme chaperone required for the biogenesis of c-type cytochromes. Transiently binds heme delivered by CcmC and transfers the heme to apo-cytochromes in a process facilitated by CcmF and CcmH.</text>
</comment>
<dbReference type="PANTHER" id="PTHR34128:SF2">
    <property type="entry name" value="CYTOCHROME C-TYPE BIOGENESIS PROTEIN CCME HOMOLOG, MITOCHONDRIAL"/>
    <property type="match status" value="1"/>
</dbReference>
<name>A0A1E7Q7T4_9GAMM</name>
<dbReference type="Proteomes" id="UP000242258">
    <property type="component" value="Unassembled WGS sequence"/>
</dbReference>
<proteinExistence type="inferred from homology"/>
<dbReference type="RefSeq" id="WP_070049806.1">
    <property type="nucleotide sequence ID" value="NZ_CBCSDO010000008.1"/>
</dbReference>
<comment type="caution">
    <text evidence="15">The sequence shown here is derived from an EMBL/GenBank/DDBJ whole genome shotgun (WGS) entry which is preliminary data.</text>
</comment>
<keyword evidence="4 13" id="KW-0349">Heme</keyword>
<dbReference type="InterPro" id="IPR012340">
    <property type="entry name" value="NA-bd_OB-fold"/>
</dbReference>
<keyword evidence="16" id="KW-1185">Reference proteome</keyword>
<evidence type="ECO:0000256" key="14">
    <source>
        <dbReference type="PIRSR" id="PIRSR604329-50"/>
    </source>
</evidence>
<evidence type="ECO:0000256" key="3">
    <source>
        <dbReference type="ARBA" id="ARBA00022519"/>
    </source>
</evidence>
<evidence type="ECO:0000313" key="16">
    <source>
        <dbReference type="Proteomes" id="UP000242258"/>
    </source>
</evidence>
<reference evidence="16" key="1">
    <citation type="submission" date="2016-09" db="EMBL/GenBank/DDBJ databases">
        <authorList>
            <person name="Wan X."/>
            <person name="Hou S."/>
        </authorList>
    </citation>
    <scope>NUCLEOTIDE SEQUENCE [LARGE SCALE GENOMIC DNA]</scope>
    <source>
        <strain evidence="16">KH87</strain>
    </source>
</reference>
<protein>
    <recommendedName>
        <fullName evidence="13">Cytochrome c-type biogenesis protein CcmE</fullName>
    </recommendedName>
    <alternativeName>
        <fullName evidence="13">Cytochrome c maturation protein E</fullName>
    </alternativeName>
    <alternativeName>
        <fullName evidence="13">Heme chaperone CcmE</fullName>
    </alternativeName>
</protein>
<evidence type="ECO:0000256" key="4">
    <source>
        <dbReference type="ARBA" id="ARBA00022617"/>
    </source>
</evidence>
<feature type="binding site" description="axial binding residue" evidence="13 14">
    <location>
        <position position="134"/>
    </location>
    <ligand>
        <name>heme</name>
        <dbReference type="ChEBI" id="CHEBI:30413"/>
    </ligand>
    <ligandPart>
        <name>Fe</name>
        <dbReference type="ChEBI" id="CHEBI:18248"/>
    </ligandPart>
</feature>
<keyword evidence="10 13" id="KW-0408">Iron</keyword>
<keyword evidence="2 13" id="KW-1003">Cell membrane</keyword>
<keyword evidence="6 13" id="KW-0479">Metal-binding</keyword>
<evidence type="ECO:0000256" key="8">
    <source>
        <dbReference type="ARBA" id="ARBA00022968"/>
    </source>
</evidence>
<dbReference type="NCBIfam" id="NF009731">
    <property type="entry name" value="PRK13254.1-5"/>
    <property type="match status" value="1"/>
</dbReference>
<dbReference type="GO" id="GO:0046872">
    <property type="term" value="F:metal ion binding"/>
    <property type="evidence" value="ECO:0007669"/>
    <property type="project" value="UniProtKB-KW"/>
</dbReference>
<dbReference type="GO" id="GO:0017003">
    <property type="term" value="P:protein-heme linkage"/>
    <property type="evidence" value="ECO:0007669"/>
    <property type="project" value="UniProtKB-UniRule"/>
</dbReference>
<keyword evidence="8 13" id="KW-0735">Signal-anchor</keyword>
<dbReference type="Pfam" id="PF03100">
    <property type="entry name" value="CcmE"/>
    <property type="match status" value="1"/>
</dbReference>
<evidence type="ECO:0000256" key="9">
    <source>
        <dbReference type="ARBA" id="ARBA00022989"/>
    </source>
</evidence>
<comment type="subcellular location">
    <subcellularLocation>
        <location evidence="1">Cell inner membrane</location>
    </subcellularLocation>
    <subcellularLocation>
        <location evidence="13">Cell membrane</location>
        <topology evidence="13">Single-pass type II membrane protein</topology>
    </subcellularLocation>
</comment>
<evidence type="ECO:0000256" key="5">
    <source>
        <dbReference type="ARBA" id="ARBA00022692"/>
    </source>
</evidence>
<dbReference type="SUPFAM" id="SSF82093">
    <property type="entry name" value="Heme chaperone CcmE"/>
    <property type="match status" value="1"/>
</dbReference>
<evidence type="ECO:0000256" key="12">
    <source>
        <dbReference type="ARBA" id="ARBA00056663"/>
    </source>
</evidence>
<dbReference type="OrthoDB" id="9793584at2"/>
<keyword evidence="9 13" id="KW-1133">Transmembrane helix</keyword>
<dbReference type="InterPro" id="IPR004329">
    <property type="entry name" value="CcmE"/>
</dbReference>
<comment type="similarity">
    <text evidence="13">Belongs to the CcmE/CycJ family.</text>
</comment>
<dbReference type="GO" id="GO:0017004">
    <property type="term" value="P:cytochrome complex assembly"/>
    <property type="evidence" value="ECO:0007669"/>
    <property type="project" value="UniProtKB-KW"/>
</dbReference>
<dbReference type="NCBIfam" id="NF009727">
    <property type="entry name" value="PRK13254.1-1"/>
    <property type="match status" value="1"/>
</dbReference>
<dbReference type="GO" id="GO:0020037">
    <property type="term" value="F:heme binding"/>
    <property type="evidence" value="ECO:0007669"/>
    <property type="project" value="InterPro"/>
</dbReference>
<dbReference type="NCBIfam" id="NF009638">
    <property type="entry name" value="PRK13165.1"/>
    <property type="match status" value="1"/>
</dbReference>
<evidence type="ECO:0000256" key="6">
    <source>
        <dbReference type="ARBA" id="ARBA00022723"/>
    </source>
</evidence>
<keyword evidence="7 13" id="KW-0201">Cytochrome c-type biogenesis</keyword>
<feature type="binding site" description="covalent" evidence="13 14">
    <location>
        <position position="130"/>
    </location>
    <ligand>
        <name>heme</name>
        <dbReference type="ChEBI" id="CHEBI:30413"/>
    </ligand>
</feature>
<sequence>MQPRRKKRLLAIVLIVGLITAAVGAMLYALQQNIDLFYTPTQLVEGLGKDKVIPQPGQRLRIGGMVVEGSVKRDPQTLKVQFDVVDIGPTVTIIYQGILPDLFREGQGIVAQGILQDNRTIIASEVLAKHDEEYMPPEVAEALKGIRHVPPVNTPVSGGY</sequence>